<evidence type="ECO:0000313" key="1">
    <source>
        <dbReference type="EMBL" id="KAK2765709.1"/>
    </source>
</evidence>
<sequence length="124" mass="13173">MLGFGRVSASASGCHASSDGATLGSWWQRGSVSPFVHSDSGAGRRMTQYGPPDFQDVDGLVSSFVSREIPDAPDASTFTACPSRPSMTPIFFEWVSFVSDCPEARSSHPPQPPVILGVKIPRAT</sequence>
<keyword evidence="2" id="KW-1185">Reference proteome</keyword>
<organism evidence="1 2">
    <name type="scientific">Colletotrichum kahawae</name>
    <name type="common">Coffee berry disease fungus</name>
    <dbReference type="NCBI Taxonomy" id="34407"/>
    <lineage>
        <taxon>Eukaryota</taxon>
        <taxon>Fungi</taxon>
        <taxon>Dikarya</taxon>
        <taxon>Ascomycota</taxon>
        <taxon>Pezizomycotina</taxon>
        <taxon>Sordariomycetes</taxon>
        <taxon>Hypocreomycetidae</taxon>
        <taxon>Glomerellales</taxon>
        <taxon>Glomerellaceae</taxon>
        <taxon>Colletotrichum</taxon>
        <taxon>Colletotrichum gloeosporioides species complex</taxon>
    </lineage>
</organism>
<dbReference type="AlphaFoldDB" id="A0AAD9YHU0"/>
<comment type="caution">
    <text evidence="1">The sequence shown here is derived from an EMBL/GenBank/DDBJ whole genome shotgun (WGS) entry which is preliminary data.</text>
</comment>
<evidence type="ECO:0000313" key="2">
    <source>
        <dbReference type="Proteomes" id="UP001281614"/>
    </source>
</evidence>
<name>A0AAD9YHU0_COLKA</name>
<dbReference type="EMBL" id="VYYT01000130">
    <property type="protein sequence ID" value="KAK2765709.1"/>
    <property type="molecule type" value="Genomic_DNA"/>
</dbReference>
<gene>
    <name evidence="1" type="ORF">CKAH01_15650</name>
</gene>
<protein>
    <submittedName>
        <fullName evidence="1">Uncharacterized protein</fullName>
    </submittedName>
</protein>
<dbReference type="Proteomes" id="UP001281614">
    <property type="component" value="Unassembled WGS sequence"/>
</dbReference>
<proteinExistence type="predicted"/>
<reference evidence="1" key="1">
    <citation type="submission" date="2023-02" db="EMBL/GenBank/DDBJ databases">
        <title>Colletotrichum kahawae CIFC_Que2 genome sequencing and assembly.</title>
        <authorList>
            <person name="Baroncelli R."/>
        </authorList>
    </citation>
    <scope>NUCLEOTIDE SEQUENCE</scope>
    <source>
        <strain evidence="1">CIFC_Que2</strain>
    </source>
</reference>
<accession>A0AAD9YHU0</accession>